<evidence type="ECO:0000313" key="3">
    <source>
        <dbReference type="EMBL" id="SFM41451.1"/>
    </source>
</evidence>
<feature type="region of interest" description="Disordered" evidence="1">
    <location>
        <begin position="231"/>
        <end position="256"/>
    </location>
</feature>
<proteinExistence type="predicted"/>
<evidence type="ECO:0000313" key="4">
    <source>
        <dbReference type="Proteomes" id="UP000199144"/>
    </source>
</evidence>
<sequence>MKIGLFALLLAALPGVAAAECRQALALGLDVSGSVDSKEYRLQLDGLAAALQHPEVVEALLSLPAHPVDLAVYEWSGPYDQRLLLPWRSIGDLATLQSFAGHLNTVARSSMDPSTALGTAKTFGGALLARRPACWKHTLDISGDGKSNTGPRPRDIRLPTHITINALVIGSDDTASTDRRQADVGELSSYFRAWVIQGPDAFIETALGFSDFERAMVRKLKRELQGLSLATGPATPAFRTGDATPAQNPRIAVRSQ</sequence>
<dbReference type="Proteomes" id="UP000199144">
    <property type="component" value="Unassembled WGS sequence"/>
</dbReference>
<keyword evidence="4" id="KW-1185">Reference proteome</keyword>
<keyword evidence="2" id="KW-0732">Signal</keyword>
<evidence type="ECO:0000256" key="1">
    <source>
        <dbReference type="SAM" id="MobiDB-lite"/>
    </source>
</evidence>
<name>A0A1I4QN15_9RHOB</name>
<protein>
    <recommendedName>
        <fullName evidence="5">VWFA domain-containing protein</fullName>
    </recommendedName>
</protein>
<dbReference type="InterPro" id="IPR036465">
    <property type="entry name" value="vWFA_dom_sf"/>
</dbReference>
<feature type="signal peptide" evidence="2">
    <location>
        <begin position="1"/>
        <end position="19"/>
    </location>
</feature>
<organism evidence="3 4">
    <name type="scientific">Shimia aestuarii</name>
    <dbReference type="NCBI Taxonomy" id="254406"/>
    <lineage>
        <taxon>Bacteria</taxon>
        <taxon>Pseudomonadati</taxon>
        <taxon>Pseudomonadota</taxon>
        <taxon>Alphaproteobacteria</taxon>
        <taxon>Rhodobacterales</taxon>
        <taxon>Roseobacteraceae</taxon>
    </lineage>
</organism>
<evidence type="ECO:0000256" key="2">
    <source>
        <dbReference type="SAM" id="SignalP"/>
    </source>
</evidence>
<dbReference type="Pfam" id="PF06707">
    <property type="entry name" value="DUF1194"/>
    <property type="match status" value="1"/>
</dbReference>
<gene>
    <name evidence="3" type="ORF">SAMN04488042_10755</name>
</gene>
<dbReference type="EMBL" id="FOTQ01000007">
    <property type="protein sequence ID" value="SFM41451.1"/>
    <property type="molecule type" value="Genomic_DNA"/>
</dbReference>
<dbReference type="AlphaFoldDB" id="A0A1I4QN15"/>
<dbReference type="STRING" id="254406.SAMN04488042_10755"/>
<dbReference type="SUPFAM" id="SSF53300">
    <property type="entry name" value="vWA-like"/>
    <property type="match status" value="1"/>
</dbReference>
<feature type="chain" id="PRO_5011584108" description="VWFA domain-containing protein" evidence="2">
    <location>
        <begin position="20"/>
        <end position="256"/>
    </location>
</feature>
<accession>A0A1I4QN15</accession>
<reference evidence="3 4" key="1">
    <citation type="submission" date="2016-10" db="EMBL/GenBank/DDBJ databases">
        <authorList>
            <person name="de Groot N.N."/>
        </authorList>
    </citation>
    <scope>NUCLEOTIDE SEQUENCE [LARGE SCALE GENOMIC DNA]</scope>
    <source>
        <strain evidence="3 4">DSM 15283</strain>
    </source>
</reference>
<dbReference type="InterPro" id="IPR010607">
    <property type="entry name" value="DUF1194"/>
</dbReference>
<dbReference type="RefSeq" id="WP_242654824.1">
    <property type="nucleotide sequence ID" value="NZ_FOTQ01000007.1"/>
</dbReference>
<evidence type="ECO:0008006" key="5">
    <source>
        <dbReference type="Google" id="ProtNLM"/>
    </source>
</evidence>